<gene>
    <name evidence="8" type="ORF">SAMN02745116_00762</name>
</gene>
<evidence type="ECO:0000313" key="9">
    <source>
        <dbReference type="Proteomes" id="UP000190328"/>
    </source>
</evidence>
<evidence type="ECO:0000256" key="4">
    <source>
        <dbReference type="ARBA" id="ARBA00023163"/>
    </source>
</evidence>
<dbReference type="SUPFAM" id="SSF46785">
    <property type="entry name" value="Winged helix' DNA-binding domain"/>
    <property type="match status" value="1"/>
</dbReference>
<proteinExistence type="predicted"/>
<dbReference type="SMART" id="SM01134">
    <property type="entry name" value="DeoRC"/>
    <property type="match status" value="1"/>
</dbReference>
<dbReference type="InterPro" id="IPR014036">
    <property type="entry name" value="DeoR-like_C"/>
</dbReference>
<sequence>MDIEQTKKLLEILQRKKVMKTSELHKELYCSISTLRRALIRLEQVGIVAREHGVVKLIKEQNVEFSSNYRSGEHLEEKKYICELASFFLTDNLAIFLDSSTTVSHLIPHLRKYQGLIVITNGLNIASLLADEENMTVYVIGGELKKHSSSLFGELSDQFVANFHTDLAFFSCRGINENGLYEADSRQAMMKRKMIENSKKAICLCDSSKINTSHFFKLADFKQLEALITNEALSEELEEILEAVGCELSY</sequence>
<evidence type="ECO:0000313" key="8">
    <source>
        <dbReference type="EMBL" id="SJZ56912.1"/>
    </source>
</evidence>
<dbReference type="RefSeq" id="WP_159443192.1">
    <property type="nucleotide sequence ID" value="NZ_FUXI01000006.1"/>
</dbReference>
<evidence type="ECO:0000256" key="3">
    <source>
        <dbReference type="ARBA" id="ARBA00023015"/>
    </source>
</evidence>
<evidence type="ECO:0000259" key="6">
    <source>
        <dbReference type="Pfam" id="PF00455"/>
    </source>
</evidence>
<dbReference type="SUPFAM" id="SSF100950">
    <property type="entry name" value="NagB/RpiA/CoA transferase-like"/>
    <property type="match status" value="1"/>
</dbReference>
<dbReference type="Pfam" id="PF00455">
    <property type="entry name" value="DeoRC"/>
    <property type="match status" value="1"/>
</dbReference>
<dbReference type="InterPro" id="IPR050313">
    <property type="entry name" value="Carb_Metab_HTH_regulators"/>
</dbReference>
<evidence type="ECO:0000256" key="5">
    <source>
        <dbReference type="ARBA" id="ARBA00024937"/>
    </source>
</evidence>
<dbReference type="OrthoDB" id="9798651at2"/>
<dbReference type="PANTHER" id="PTHR30363">
    <property type="entry name" value="HTH-TYPE TRANSCRIPTIONAL REGULATOR SRLR-RELATED"/>
    <property type="match status" value="1"/>
</dbReference>
<evidence type="ECO:0000256" key="2">
    <source>
        <dbReference type="ARBA" id="ARBA00022491"/>
    </source>
</evidence>
<protein>
    <recommendedName>
        <fullName evidence="1">Lactose phosphotransferase system repressor</fullName>
    </recommendedName>
</protein>
<keyword evidence="9" id="KW-1185">Reference proteome</keyword>
<dbReference type="GO" id="GO:0003700">
    <property type="term" value="F:DNA-binding transcription factor activity"/>
    <property type="evidence" value="ECO:0007669"/>
    <property type="project" value="InterPro"/>
</dbReference>
<organism evidence="8 9">
    <name type="scientific">Pilibacter termitis</name>
    <dbReference type="NCBI Taxonomy" id="263852"/>
    <lineage>
        <taxon>Bacteria</taxon>
        <taxon>Bacillati</taxon>
        <taxon>Bacillota</taxon>
        <taxon>Bacilli</taxon>
        <taxon>Lactobacillales</taxon>
        <taxon>Enterococcaceae</taxon>
        <taxon>Pilibacter</taxon>
    </lineage>
</organism>
<evidence type="ECO:0000256" key="1">
    <source>
        <dbReference type="ARBA" id="ARBA00021390"/>
    </source>
</evidence>
<keyword evidence="4" id="KW-0804">Transcription</keyword>
<dbReference type="AlphaFoldDB" id="A0A1T4LQA8"/>
<name>A0A1T4LQA8_9ENTE</name>
<keyword evidence="2" id="KW-0678">Repressor</keyword>
<dbReference type="Pfam" id="PF08220">
    <property type="entry name" value="HTH_DeoR"/>
    <property type="match status" value="1"/>
</dbReference>
<dbReference type="PANTHER" id="PTHR30363:SF4">
    <property type="entry name" value="GLYCEROL-3-PHOSPHATE REGULON REPRESSOR"/>
    <property type="match status" value="1"/>
</dbReference>
<accession>A0A1T4LQA8</accession>
<comment type="function">
    <text evidence="5">Repressor of the lactose catabolism operon. Galactose-6-phosphate is the inducer.</text>
</comment>
<dbReference type="InterPro" id="IPR036390">
    <property type="entry name" value="WH_DNA-bd_sf"/>
</dbReference>
<dbReference type="Gene3D" id="3.40.50.1360">
    <property type="match status" value="1"/>
</dbReference>
<reference evidence="8 9" key="1">
    <citation type="submission" date="2017-02" db="EMBL/GenBank/DDBJ databases">
        <authorList>
            <person name="Peterson S.W."/>
        </authorList>
    </citation>
    <scope>NUCLEOTIDE SEQUENCE [LARGE SCALE GENOMIC DNA]</scope>
    <source>
        <strain evidence="8 9">ATCC BAA-1030</strain>
    </source>
</reference>
<dbReference type="Proteomes" id="UP000190328">
    <property type="component" value="Unassembled WGS sequence"/>
</dbReference>
<evidence type="ECO:0000259" key="7">
    <source>
        <dbReference type="Pfam" id="PF08220"/>
    </source>
</evidence>
<keyword evidence="3" id="KW-0805">Transcription regulation</keyword>
<dbReference type="EMBL" id="FUXI01000006">
    <property type="protein sequence ID" value="SJZ56912.1"/>
    <property type="molecule type" value="Genomic_DNA"/>
</dbReference>
<dbReference type="InterPro" id="IPR037171">
    <property type="entry name" value="NagB/RpiA_transferase-like"/>
</dbReference>
<feature type="domain" description="DeoR-like transcriptional repressor C-terminal sensor" evidence="6">
    <location>
        <begin position="74"/>
        <end position="230"/>
    </location>
</feature>
<dbReference type="InterPro" id="IPR001034">
    <property type="entry name" value="DeoR_HTH"/>
</dbReference>
<dbReference type="STRING" id="263852.SAMN02745116_00762"/>
<feature type="domain" description="HTH deoR-type" evidence="7">
    <location>
        <begin position="7"/>
        <end position="60"/>
    </location>
</feature>